<feature type="compositionally biased region" description="Basic residues" evidence="1">
    <location>
        <begin position="59"/>
        <end position="69"/>
    </location>
</feature>
<evidence type="ECO:0000313" key="3">
    <source>
        <dbReference type="Proteomes" id="UP001430172"/>
    </source>
</evidence>
<name>A0ABS2CQT7_9MICO</name>
<gene>
    <name evidence="2" type="ORF">JQN70_17325</name>
</gene>
<evidence type="ECO:0000313" key="2">
    <source>
        <dbReference type="EMBL" id="MBM6402160.1"/>
    </source>
</evidence>
<evidence type="ECO:0008006" key="4">
    <source>
        <dbReference type="Google" id="ProtNLM"/>
    </source>
</evidence>
<proteinExistence type="predicted"/>
<reference evidence="2" key="1">
    <citation type="submission" date="2021-02" db="EMBL/GenBank/DDBJ databases">
        <title>Phycicoccus sp. MQZ13P-5T, whole genome shotgun sequence.</title>
        <authorList>
            <person name="Tuo L."/>
        </authorList>
    </citation>
    <scope>NUCLEOTIDE SEQUENCE</scope>
    <source>
        <strain evidence="2">MQZ13P-5</strain>
    </source>
</reference>
<evidence type="ECO:0000256" key="1">
    <source>
        <dbReference type="SAM" id="MobiDB-lite"/>
    </source>
</evidence>
<protein>
    <recommendedName>
        <fullName evidence="4">C2H2-type domain-containing protein</fullName>
    </recommendedName>
</protein>
<feature type="region of interest" description="Disordered" evidence="1">
    <location>
        <begin position="59"/>
        <end position="84"/>
    </location>
</feature>
<keyword evidence="3" id="KW-1185">Reference proteome</keyword>
<accession>A0ABS2CQT7</accession>
<dbReference type="EMBL" id="JAFDVD010000021">
    <property type="protein sequence ID" value="MBM6402160.1"/>
    <property type="molecule type" value="Genomic_DNA"/>
</dbReference>
<comment type="caution">
    <text evidence="2">The sequence shown here is derived from an EMBL/GenBank/DDBJ whole genome shotgun (WGS) entry which is preliminary data.</text>
</comment>
<organism evidence="2 3">
    <name type="scientific">Phycicoccus sonneratiae</name>
    <dbReference type="NCBI Taxonomy" id="2807628"/>
    <lineage>
        <taxon>Bacteria</taxon>
        <taxon>Bacillati</taxon>
        <taxon>Actinomycetota</taxon>
        <taxon>Actinomycetes</taxon>
        <taxon>Micrococcales</taxon>
        <taxon>Intrasporangiaceae</taxon>
        <taxon>Phycicoccus</taxon>
    </lineage>
</organism>
<dbReference type="RefSeq" id="WP_204132625.1">
    <property type="nucleotide sequence ID" value="NZ_JAFDVD010000021.1"/>
</dbReference>
<dbReference type="Proteomes" id="UP001430172">
    <property type="component" value="Unassembled WGS sequence"/>
</dbReference>
<sequence length="84" mass="9313">MSDPAAIRWVRTGRAPEPDFVLGDAHKLWLESTIRRWLDSCDLASCPDCGARCVSVNRHRAGAHKARRPGRPEQDSSSRPTSTS</sequence>